<dbReference type="EC" id="4.1.3.6" evidence="7"/>
<name>A0A238H258_9BURK</name>
<evidence type="ECO:0000256" key="3">
    <source>
        <dbReference type="ARBA" id="ARBA00022842"/>
    </source>
</evidence>
<keyword evidence="2 5" id="KW-0479">Metal-binding</keyword>
<dbReference type="PANTHER" id="PTHR32308">
    <property type="entry name" value="LYASE BETA SUBUNIT, PUTATIVE (AFU_ORTHOLOGUE AFUA_4G13030)-RELATED"/>
    <property type="match status" value="1"/>
</dbReference>
<comment type="cofactor">
    <cofactor evidence="1">
        <name>Mg(2+)</name>
        <dbReference type="ChEBI" id="CHEBI:18420"/>
    </cofactor>
</comment>
<dbReference type="InterPro" id="IPR005000">
    <property type="entry name" value="Aldolase/citrate-lyase_domain"/>
</dbReference>
<dbReference type="RefSeq" id="WP_089339915.1">
    <property type="nucleotide sequence ID" value="NZ_FXAN01000040.1"/>
</dbReference>
<dbReference type="Pfam" id="PF03328">
    <property type="entry name" value="HpcH_HpaI"/>
    <property type="match status" value="1"/>
</dbReference>
<organism evidence="7 8">
    <name type="scientific">Burkholderia singularis</name>
    <dbReference type="NCBI Taxonomy" id="1503053"/>
    <lineage>
        <taxon>Bacteria</taxon>
        <taxon>Pseudomonadati</taxon>
        <taxon>Pseudomonadota</taxon>
        <taxon>Betaproteobacteria</taxon>
        <taxon>Burkholderiales</taxon>
        <taxon>Burkholderiaceae</taxon>
        <taxon>Burkholderia</taxon>
        <taxon>pseudomallei group</taxon>
    </lineage>
</organism>
<keyword evidence="7" id="KW-0456">Lyase</keyword>
<dbReference type="PANTHER" id="PTHR32308:SF0">
    <property type="entry name" value="HPCH_HPAI ALDOLASE_CITRATE LYASE DOMAIN-CONTAINING PROTEIN"/>
    <property type="match status" value="1"/>
</dbReference>
<dbReference type="GO" id="GO:0006107">
    <property type="term" value="P:oxaloacetate metabolic process"/>
    <property type="evidence" value="ECO:0007669"/>
    <property type="project" value="TreeGrafter"/>
</dbReference>
<evidence type="ECO:0000256" key="4">
    <source>
        <dbReference type="PIRSR" id="PIRSR015582-1"/>
    </source>
</evidence>
<evidence type="ECO:0000256" key="2">
    <source>
        <dbReference type="ARBA" id="ARBA00022723"/>
    </source>
</evidence>
<dbReference type="Gene3D" id="3.20.20.60">
    <property type="entry name" value="Phosphoenolpyruvate-binding domains"/>
    <property type="match status" value="1"/>
</dbReference>
<evidence type="ECO:0000256" key="1">
    <source>
        <dbReference type="ARBA" id="ARBA00001946"/>
    </source>
</evidence>
<feature type="domain" description="HpcH/HpaI aldolase/citrate lyase" evidence="6">
    <location>
        <begin position="13"/>
        <end position="230"/>
    </location>
</feature>
<dbReference type="AlphaFoldDB" id="A0A238H258"/>
<proteinExistence type="predicted"/>
<dbReference type="SUPFAM" id="SSF51621">
    <property type="entry name" value="Phosphoenolpyruvate/pyruvate domain"/>
    <property type="match status" value="1"/>
</dbReference>
<feature type="binding site" evidence="4">
    <location>
        <position position="74"/>
    </location>
    <ligand>
        <name>substrate</name>
    </ligand>
</feature>
<dbReference type="EMBL" id="FXAN01000040">
    <property type="protein sequence ID" value="SMF99349.1"/>
    <property type="molecule type" value="Genomic_DNA"/>
</dbReference>
<keyword evidence="3 5" id="KW-0460">Magnesium</keyword>
<dbReference type="PIRSF" id="PIRSF015582">
    <property type="entry name" value="Cit_lyase_B"/>
    <property type="match status" value="1"/>
</dbReference>
<dbReference type="InterPro" id="IPR040442">
    <property type="entry name" value="Pyrv_kinase-like_dom_sf"/>
</dbReference>
<dbReference type="GO" id="GO:0008815">
    <property type="term" value="F:citrate (pro-3S)-lyase activity"/>
    <property type="evidence" value="ECO:0007669"/>
    <property type="project" value="UniProtKB-EC"/>
</dbReference>
<evidence type="ECO:0000256" key="5">
    <source>
        <dbReference type="PIRSR" id="PIRSR015582-2"/>
    </source>
</evidence>
<reference evidence="7 8" key="1">
    <citation type="submission" date="2017-04" db="EMBL/GenBank/DDBJ databases">
        <authorList>
            <person name="Afonso C.L."/>
            <person name="Miller P.J."/>
            <person name="Scott M.A."/>
            <person name="Spackman E."/>
            <person name="Goraichik I."/>
            <person name="Dimitrov K.M."/>
            <person name="Suarez D.L."/>
            <person name="Swayne D.E."/>
        </authorList>
    </citation>
    <scope>NUCLEOTIDE SEQUENCE [LARGE SCALE GENOMIC DNA]</scope>
    <source>
        <strain evidence="7">LMG 28154</strain>
    </source>
</reference>
<feature type="binding site" evidence="4">
    <location>
        <position position="136"/>
    </location>
    <ligand>
        <name>substrate</name>
    </ligand>
</feature>
<evidence type="ECO:0000259" key="6">
    <source>
        <dbReference type="Pfam" id="PF03328"/>
    </source>
</evidence>
<evidence type="ECO:0000313" key="7">
    <source>
        <dbReference type="EMBL" id="SMF99349.1"/>
    </source>
</evidence>
<dbReference type="GO" id="GO:0000287">
    <property type="term" value="F:magnesium ion binding"/>
    <property type="evidence" value="ECO:0007669"/>
    <property type="project" value="TreeGrafter"/>
</dbReference>
<feature type="binding site" evidence="5">
    <location>
        <position position="163"/>
    </location>
    <ligand>
        <name>Mg(2+)</name>
        <dbReference type="ChEBI" id="CHEBI:18420"/>
    </ligand>
</feature>
<gene>
    <name evidence="7" type="ORF">BSIN_0079</name>
</gene>
<sequence>MAISTDNPFSLMRTWYFVAGADQQALRDAGITGADVVIQELEDFTPNDLRAAARGYARDAMERWRRQGAIPGVRINPFTTCGLEDLESVMPALPAVVMMSKVETTEQVESLDAEIGKWEHRLGIPIGSTAIVPNIESALGIVNAIPIAHASARVHAMLVGTEDMVVDLGADRSREGTELFHPRARFLLECAAAGVLAIDSPYTFSDEAGASADMLWARSIGYNSKAVVNAHLVSLTNRGFTPSDEKISLARRQIEAFETSLSAGMVRAEVDGLVVERPSYASARRLVARHAQLSERAASRAIMRG</sequence>
<feature type="binding site" evidence="5">
    <location>
        <position position="136"/>
    </location>
    <ligand>
        <name>Mg(2+)</name>
        <dbReference type="ChEBI" id="CHEBI:18420"/>
    </ligand>
</feature>
<dbReference type="Proteomes" id="UP000198460">
    <property type="component" value="Unassembled WGS sequence"/>
</dbReference>
<evidence type="ECO:0000313" key="8">
    <source>
        <dbReference type="Proteomes" id="UP000198460"/>
    </source>
</evidence>
<dbReference type="InterPro" id="IPR015813">
    <property type="entry name" value="Pyrv/PenolPyrv_kinase-like_dom"/>
</dbReference>
<protein>
    <submittedName>
        <fullName evidence="7">Citrate lyase beta chain</fullName>
        <ecNumber evidence="7">4.1.3.6</ecNumber>
    </submittedName>
</protein>
<accession>A0A238H258</accession>
<dbReference type="InterPro" id="IPR011206">
    <property type="entry name" value="Citrate_lyase_beta/mcl1/mcl2"/>
</dbReference>